<dbReference type="PROSITE" id="PS51257">
    <property type="entry name" value="PROKAR_LIPOPROTEIN"/>
    <property type="match status" value="1"/>
</dbReference>
<sequence length="63" mass="6773">MPPKVILVALALSLCACRNNNLQVPPTSSYLLFPGGQVKSKLAYKHGRANTINIGPLIVQTKN</sequence>
<name>A0ABY6J697_9BACT</name>
<evidence type="ECO:0000313" key="1">
    <source>
        <dbReference type="EMBL" id="UYQ95208.1"/>
    </source>
</evidence>
<evidence type="ECO:0000313" key="2">
    <source>
        <dbReference type="Proteomes" id="UP001162741"/>
    </source>
</evidence>
<dbReference type="RefSeq" id="WP_264282981.1">
    <property type="nucleotide sequence ID" value="NZ_CP107006.1"/>
</dbReference>
<keyword evidence="2" id="KW-1185">Reference proteome</keyword>
<dbReference type="EMBL" id="CP107006">
    <property type="protein sequence ID" value="UYQ95208.1"/>
    <property type="molecule type" value="Genomic_DNA"/>
</dbReference>
<reference evidence="1" key="1">
    <citation type="submission" date="2022-10" db="EMBL/GenBank/DDBJ databases">
        <title>Chitinophaga sp. nov., isolated from soil.</title>
        <authorList>
            <person name="Jeon C.O."/>
        </authorList>
    </citation>
    <scope>NUCLEOTIDE SEQUENCE</scope>
    <source>
        <strain evidence="1">R8</strain>
    </source>
</reference>
<organism evidence="1 2">
    <name type="scientific">Chitinophaga horti</name>
    <dbReference type="NCBI Taxonomy" id="2920382"/>
    <lineage>
        <taxon>Bacteria</taxon>
        <taxon>Pseudomonadati</taxon>
        <taxon>Bacteroidota</taxon>
        <taxon>Chitinophagia</taxon>
        <taxon>Chitinophagales</taxon>
        <taxon>Chitinophagaceae</taxon>
        <taxon>Chitinophaga</taxon>
    </lineage>
</organism>
<protein>
    <submittedName>
        <fullName evidence="1">Uncharacterized protein</fullName>
    </submittedName>
</protein>
<accession>A0ABY6J697</accession>
<dbReference type="Proteomes" id="UP001162741">
    <property type="component" value="Chromosome"/>
</dbReference>
<gene>
    <name evidence="1" type="ORF">MKQ68_08880</name>
</gene>
<proteinExistence type="predicted"/>